<feature type="chain" id="PRO_5047124076" description="RecF/RecN/SMC N-terminal domain-containing protein" evidence="6">
    <location>
        <begin position="19"/>
        <end position="536"/>
    </location>
</feature>
<comment type="caution">
    <text evidence="8">The sequence shown here is derived from an EMBL/GenBank/DDBJ whole genome shotgun (WGS) entry which is preliminary data.</text>
</comment>
<evidence type="ECO:0000313" key="9">
    <source>
        <dbReference type="Proteomes" id="UP001189429"/>
    </source>
</evidence>
<sequence>MFLLLSLRLFSISPHIQRHPLASPFMISQIVVENFKSYEGRQLIGPFRKFTCVIGPNGAGKSNLMDAISFVLGVQARVLRSEKLRDLIYRREGEDPKKNQRTASVDLAYVDDAAGGEGETLVFSRAITKSGEARFFVCGQAVTQAEYLKRLEGINILSKVRNFLVFQGDVDATAQRQGKDLTAFFEQISGSEQLRPEYERLAAAKTKIEDNARFLFTKKRNAINEKKRVQQQKDEADEYRRLEGERCGLQREFYLFRLHGISQHLEEVVRNRAGARADLDAHRAAAEAERAGLEAADAERARAHLATAQAEKAESGARARLDKAKPEQVAVASRLEFVRQRIEGPRLRGAPSSAEAGPLIPVVRALLDKAGWHLELPHGPFGATTWRLEALEAVLARGADSRKELNASAAEFIPSAGFWEPCVLGVVPRCPPGRWEVSGAAGRRCICGTVVFVEQGWAPSSVMEPQAAAESRAANQLEDKQVAAMTVGVSCAAGPEGPIADANAEPDYNQLMKKYWNDPKVTEACEKDCGARTPQR</sequence>
<accession>A0ABN9UCT1</accession>
<evidence type="ECO:0000259" key="7">
    <source>
        <dbReference type="Pfam" id="PF02463"/>
    </source>
</evidence>
<dbReference type="PANTHER" id="PTHR18937:SF12">
    <property type="entry name" value="STRUCTURAL MAINTENANCE OF CHROMOSOMES PROTEIN"/>
    <property type="match status" value="1"/>
</dbReference>
<evidence type="ECO:0000256" key="3">
    <source>
        <dbReference type="ARBA" id="ARBA00022776"/>
    </source>
</evidence>
<dbReference type="Pfam" id="PF02463">
    <property type="entry name" value="SMC_N"/>
    <property type="match status" value="1"/>
</dbReference>
<keyword evidence="4" id="KW-0539">Nucleus</keyword>
<dbReference type="PANTHER" id="PTHR18937">
    <property type="entry name" value="STRUCTURAL MAINTENANCE OF CHROMOSOMES SMC FAMILY MEMBER"/>
    <property type="match status" value="1"/>
</dbReference>
<dbReference type="Gene3D" id="3.40.50.300">
    <property type="entry name" value="P-loop containing nucleotide triphosphate hydrolases"/>
    <property type="match status" value="1"/>
</dbReference>
<keyword evidence="5" id="KW-0131">Cell cycle</keyword>
<reference evidence="8" key="1">
    <citation type="submission" date="2023-10" db="EMBL/GenBank/DDBJ databases">
        <authorList>
            <person name="Chen Y."/>
            <person name="Shah S."/>
            <person name="Dougan E. K."/>
            <person name="Thang M."/>
            <person name="Chan C."/>
        </authorList>
    </citation>
    <scope>NUCLEOTIDE SEQUENCE [LARGE SCALE GENOMIC DNA]</scope>
</reference>
<proteinExistence type="predicted"/>
<evidence type="ECO:0000256" key="4">
    <source>
        <dbReference type="ARBA" id="ARBA00023242"/>
    </source>
</evidence>
<protein>
    <recommendedName>
        <fullName evidence="7">RecF/RecN/SMC N-terminal domain-containing protein</fullName>
    </recommendedName>
</protein>
<organism evidence="8 9">
    <name type="scientific">Prorocentrum cordatum</name>
    <dbReference type="NCBI Taxonomy" id="2364126"/>
    <lineage>
        <taxon>Eukaryota</taxon>
        <taxon>Sar</taxon>
        <taxon>Alveolata</taxon>
        <taxon>Dinophyceae</taxon>
        <taxon>Prorocentrales</taxon>
        <taxon>Prorocentraceae</taxon>
        <taxon>Prorocentrum</taxon>
    </lineage>
</organism>
<keyword evidence="3" id="KW-0498">Mitosis</keyword>
<evidence type="ECO:0000256" key="6">
    <source>
        <dbReference type="SAM" id="SignalP"/>
    </source>
</evidence>
<evidence type="ECO:0000256" key="5">
    <source>
        <dbReference type="ARBA" id="ARBA00023306"/>
    </source>
</evidence>
<gene>
    <name evidence="8" type="ORF">PCOR1329_LOCUS47424</name>
</gene>
<dbReference type="InterPro" id="IPR003395">
    <property type="entry name" value="RecF/RecN/SMC_N"/>
</dbReference>
<feature type="domain" description="RecF/RecN/SMC N-terminal" evidence="7">
    <location>
        <begin position="26"/>
        <end position="159"/>
    </location>
</feature>
<evidence type="ECO:0000313" key="8">
    <source>
        <dbReference type="EMBL" id="CAK0857256.1"/>
    </source>
</evidence>
<keyword evidence="6" id="KW-0732">Signal</keyword>
<dbReference type="SUPFAM" id="SSF52540">
    <property type="entry name" value="P-loop containing nucleoside triphosphate hydrolases"/>
    <property type="match status" value="1"/>
</dbReference>
<name>A0ABN9UCT1_9DINO</name>
<dbReference type="Proteomes" id="UP001189429">
    <property type="component" value="Unassembled WGS sequence"/>
</dbReference>
<evidence type="ECO:0000256" key="2">
    <source>
        <dbReference type="ARBA" id="ARBA00022618"/>
    </source>
</evidence>
<dbReference type="InterPro" id="IPR027417">
    <property type="entry name" value="P-loop_NTPase"/>
</dbReference>
<feature type="signal peptide" evidence="6">
    <location>
        <begin position="1"/>
        <end position="18"/>
    </location>
</feature>
<comment type="subcellular location">
    <subcellularLocation>
        <location evidence="1">Nucleus</location>
    </subcellularLocation>
</comment>
<keyword evidence="2" id="KW-0132">Cell division</keyword>
<dbReference type="EMBL" id="CAUYUJ010015715">
    <property type="protein sequence ID" value="CAK0857256.1"/>
    <property type="molecule type" value="Genomic_DNA"/>
</dbReference>
<keyword evidence="9" id="KW-1185">Reference proteome</keyword>
<evidence type="ECO:0000256" key="1">
    <source>
        <dbReference type="ARBA" id="ARBA00004123"/>
    </source>
</evidence>